<comment type="caution">
    <text evidence="2">The sequence shown here is derived from an EMBL/GenBank/DDBJ whole genome shotgun (WGS) entry which is preliminary data.</text>
</comment>
<sequence>MPLFSCHTVVAAHDRLLRTMDHTSGAQSDYPATETWTDQLVSEHKPSTGPDRPSDRPLDQELCSDPDDQEAPRPTHCMCSRVSRLFCTGERSTGSCNDLLDDVISVALLTTRRFLICARSVTLTSSDRFHVHMISEKEKVYTGPKQSANQLYRYANIMEILETNFLALTTWRSCPPTSKTDRTTDGCGGRHCAVLSTRTLYPGSISTRPVAVEVDTVPCYPYGRCIRVLSPHRRWLWR</sequence>
<name>A0AAE0XV85_9GAST</name>
<feature type="compositionally biased region" description="Basic and acidic residues" evidence="1">
    <location>
        <begin position="41"/>
        <end position="59"/>
    </location>
</feature>
<accession>A0AAE0XV85</accession>
<dbReference type="EMBL" id="JAWDGP010007466">
    <property type="protein sequence ID" value="KAK3716773.1"/>
    <property type="molecule type" value="Genomic_DNA"/>
</dbReference>
<proteinExistence type="predicted"/>
<feature type="region of interest" description="Disordered" evidence="1">
    <location>
        <begin position="41"/>
        <end position="74"/>
    </location>
</feature>
<keyword evidence="3" id="KW-1185">Reference proteome</keyword>
<protein>
    <submittedName>
        <fullName evidence="2">Uncharacterized protein</fullName>
    </submittedName>
</protein>
<gene>
    <name evidence="2" type="ORF">RRG08_012044</name>
</gene>
<evidence type="ECO:0000313" key="3">
    <source>
        <dbReference type="Proteomes" id="UP001283361"/>
    </source>
</evidence>
<reference evidence="2" key="1">
    <citation type="journal article" date="2023" name="G3 (Bethesda)">
        <title>A reference genome for the long-term kleptoplast-retaining sea slug Elysia crispata morphotype clarki.</title>
        <authorList>
            <person name="Eastman K.E."/>
            <person name="Pendleton A.L."/>
            <person name="Shaikh M.A."/>
            <person name="Suttiyut T."/>
            <person name="Ogas R."/>
            <person name="Tomko P."/>
            <person name="Gavelis G."/>
            <person name="Widhalm J.R."/>
            <person name="Wisecaver J.H."/>
        </authorList>
    </citation>
    <scope>NUCLEOTIDE SEQUENCE</scope>
    <source>
        <strain evidence="2">ECLA1</strain>
    </source>
</reference>
<evidence type="ECO:0000256" key="1">
    <source>
        <dbReference type="SAM" id="MobiDB-lite"/>
    </source>
</evidence>
<dbReference type="Proteomes" id="UP001283361">
    <property type="component" value="Unassembled WGS sequence"/>
</dbReference>
<evidence type="ECO:0000313" key="2">
    <source>
        <dbReference type="EMBL" id="KAK3716773.1"/>
    </source>
</evidence>
<organism evidence="2 3">
    <name type="scientific">Elysia crispata</name>
    <name type="common">lettuce slug</name>
    <dbReference type="NCBI Taxonomy" id="231223"/>
    <lineage>
        <taxon>Eukaryota</taxon>
        <taxon>Metazoa</taxon>
        <taxon>Spiralia</taxon>
        <taxon>Lophotrochozoa</taxon>
        <taxon>Mollusca</taxon>
        <taxon>Gastropoda</taxon>
        <taxon>Heterobranchia</taxon>
        <taxon>Euthyneura</taxon>
        <taxon>Panpulmonata</taxon>
        <taxon>Sacoglossa</taxon>
        <taxon>Placobranchoidea</taxon>
        <taxon>Plakobranchidae</taxon>
        <taxon>Elysia</taxon>
    </lineage>
</organism>
<dbReference type="AlphaFoldDB" id="A0AAE0XV85"/>